<evidence type="ECO:0000313" key="1">
    <source>
        <dbReference type="EMBL" id="GEM82610.1"/>
    </source>
</evidence>
<comment type="caution">
    <text evidence="1">The sequence shown here is derived from an EMBL/GenBank/DDBJ whole genome shotgun (WGS) entry which is preliminary data.</text>
</comment>
<name>A0A511QYZ0_9DEIN</name>
<reference evidence="1 2" key="1">
    <citation type="submission" date="2019-07" db="EMBL/GenBank/DDBJ databases">
        <title>Whole genome shotgun sequence of Meiothermus hypogaeus NBRC 106114.</title>
        <authorList>
            <person name="Hosoyama A."/>
            <person name="Uohara A."/>
            <person name="Ohji S."/>
            <person name="Ichikawa N."/>
        </authorList>
    </citation>
    <scope>NUCLEOTIDE SEQUENCE [LARGE SCALE GENOMIC DNA]</scope>
    <source>
        <strain evidence="1 2">NBRC 106114</strain>
    </source>
</reference>
<evidence type="ECO:0000313" key="2">
    <source>
        <dbReference type="Proteomes" id="UP000321197"/>
    </source>
</evidence>
<dbReference type="RefSeq" id="WP_119340995.1">
    <property type="nucleotide sequence ID" value="NZ_BJXL01000016.1"/>
</dbReference>
<proteinExistence type="predicted"/>
<dbReference type="AlphaFoldDB" id="A0A511QYZ0"/>
<protein>
    <submittedName>
        <fullName evidence="1">Uncharacterized protein</fullName>
    </submittedName>
</protein>
<accession>A0A511QYZ0</accession>
<dbReference type="Proteomes" id="UP000321197">
    <property type="component" value="Unassembled WGS sequence"/>
</dbReference>
<dbReference type="OrthoDB" id="26032at2"/>
<gene>
    <name evidence="1" type="ORF">MHY01S_07760</name>
</gene>
<sequence length="191" mass="20364">MPNRNLFYLALGFALSSLGLWALAGINLPHTFTAGNPIRAAEVNANFTALNNALPGVAQAVESDTTDIPDSPNYLRRSVTINVPGPGYVRVSASLQLNIVYTGSNALFTVALANEPDVIRPDQDKRISLPGGLPNWTYIQIVSSERVFPVDSAGPKTFYLLVEENSATQGQVAKSTLTATFVTGMGTVQNP</sequence>
<dbReference type="EMBL" id="BJXL01000016">
    <property type="protein sequence ID" value="GEM82610.1"/>
    <property type="molecule type" value="Genomic_DNA"/>
</dbReference>
<organism evidence="1 2">
    <name type="scientific">Meiothermus hypogaeus NBRC 106114</name>
    <dbReference type="NCBI Taxonomy" id="1227553"/>
    <lineage>
        <taxon>Bacteria</taxon>
        <taxon>Thermotogati</taxon>
        <taxon>Deinococcota</taxon>
        <taxon>Deinococci</taxon>
        <taxon>Thermales</taxon>
        <taxon>Thermaceae</taxon>
        <taxon>Meiothermus</taxon>
    </lineage>
</organism>